<feature type="coiled-coil region" evidence="10">
    <location>
        <begin position="195"/>
        <end position="222"/>
    </location>
</feature>
<evidence type="ECO:0000313" key="14">
    <source>
        <dbReference type="Proteomes" id="UP001479290"/>
    </source>
</evidence>
<keyword evidence="8" id="KW-0206">Cytoskeleton</keyword>
<accession>A0AAW1ZSR9</accession>
<keyword evidence="6 12" id="KW-1133">Transmembrane helix</keyword>
<keyword evidence="4" id="KW-0963">Cytoplasm</keyword>
<evidence type="ECO:0000256" key="12">
    <source>
        <dbReference type="SAM" id="Phobius"/>
    </source>
</evidence>
<keyword evidence="5 12" id="KW-0812">Transmembrane</keyword>
<evidence type="ECO:0000256" key="4">
    <source>
        <dbReference type="ARBA" id="ARBA00022490"/>
    </source>
</evidence>
<keyword evidence="3" id="KW-1003">Cell membrane</keyword>
<protein>
    <submittedName>
        <fullName evidence="13">Uncharacterized protein</fullName>
    </submittedName>
</protein>
<organism evidence="13 14">
    <name type="scientific">Culter alburnus</name>
    <name type="common">Topmouth culter</name>
    <dbReference type="NCBI Taxonomy" id="194366"/>
    <lineage>
        <taxon>Eukaryota</taxon>
        <taxon>Metazoa</taxon>
        <taxon>Chordata</taxon>
        <taxon>Craniata</taxon>
        <taxon>Vertebrata</taxon>
        <taxon>Euteleostomi</taxon>
        <taxon>Actinopterygii</taxon>
        <taxon>Neopterygii</taxon>
        <taxon>Teleostei</taxon>
        <taxon>Ostariophysi</taxon>
        <taxon>Cypriniformes</taxon>
        <taxon>Xenocyprididae</taxon>
        <taxon>Xenocypridinae</taxon>
        <taxon>Culter</taxon>
    </lineage>
</organism>
<feature type="region of interest" description="Disordered" evidence="11">
    <location>
        <begin position="75"/>
        <end position="95"/>
    </location>
</feature>
<dbReference type="PANTHER" id="PTHR16795">
    <property type="entry name" value="LIMBIN/ELLIS-VAN CREVELD PROTEIN"/>
    <property type="match status" value="1"/>
</dbReference>
<name>A0AAW1ZSR9_CULAL</name>
<reference evidence="13 14" key="1">
    <citation type="submission" date="2024-05" db="EMBL/GenBank/DDBJ databases">
        <title>A high-quality chromosomal-level genome assembly of Topmouth culter (Culter alburnus).</title>
        <authorList>
            <person name="Zhao H."/>
        </authorList>
    </citation>
    <scope>NUCLEOTIDE SEQUENCE [LARGE SCALE GENOMIC DNA]</scope>
    <source>
        <strain evidence="13">CATC2023</strain>
        <tissue evidence="13">Muscle</tissue>
    </source>
</reference>
<comment type="subcellular location">
    <subcellularLocation>
        <location evidence="2">Cell membrane</location>
        <topology evidence="2">Single-pass membrane protein</topology>
    </subcellularLocation>
    <subcellularLocation>
        <location evidence="1">Cytoplasm</location>
        <location evidence="1">Cytoskeleton</location>
        <location evidence="1">Cilium basal body</location>
    </subcellularLocation>
</comment>
<evidence type="ECO:0000256" key="11">
    <source>
        <dbReference type="SAM" id="MobiDB-lite"/>
    </source>
</evidence>
<dbReference type="PANTHER" id="PTHR16795:SF13">
    <property type="entry name" value="EVC COMPLEX MEMBER EVC"/>
    <property type="match status" value="1"/>
</dbReference>
<feature type="transmembrane region" description="Helical" evidence="12">
    <location>
        <begin position="29"/>
        <end position="49"/>
    </location>
</feature>
<evidence type="ECO:0000256" key="3">
    <source>
        <dbReference type="ARBA" id="ARBA00022475"/>
    </source>
</evidence>
<evidence type="ECO:0000256" key="2">
    <source>
        <dbReference type="ARBA" id="ARBA00004162"/>
    </source>
</evidence>
<dbReference type="GO" id="GO:0060170">
    <property type="term" value="C:ciliary membrane"/>
    <property type="evidence" value="ECO:0007669"/>
    <property type="project" value="TreeGrafter"/>
</dbReference>
<dbReference type="GO" id="GO:0007224">
    <property type="term" value="P:smoothened signaling pathway"/>
    <property type="evidence" value="ECO:0007669"/>
    <property type="project" value="InterPro"/>
</dbReference>
<dbReference type="InterPro" id="IPR026501">
    <property type="entry name" value="Limbin/EVC"/>
</dbReference>
<keyword evidence="10" id="KW-0175">Coiled coil</keyword>
<feature type="compositionally biased region" description="Polar residues" evidence="11">
    <location>
        <begin position="163"/>
        <end position="172"/>
    </location>
</feature>
<sequence>MHFNASSDSCSRHVLLELSEPREVMRAPVTGAAVSGVILALIAAALICVCPRKRLFIFTAPCGGVRRRLEECEEESDGDSESCGPQTQPDEGDQWTLNRDVAAFALKARVVYPISQRYRPLADGASNPSLHEPSKSPAPPSQDSASSLGDDWLSQERGDDESSQFVSCGPSSKTHASHVFRRVQHYPQTPCHSRISLLCLTLEELQRQTSRLQQEKRTMFLQILRVLLDEREHADIIQEAELLTRGVSVDEGVESGTVRCSVQEAELLTRGVSVDKGAESGTGRCLQEAELLTRGVSVDEGAESGTVMCSVEEVDKAGREQLERSLQMAVSFAKQLERLGQNLQRRFSSDVSEEVMRSVVGCLRAMEDVLAEVQASVLQMLLDRMECWQEVSDCLREKTALLKQEAELMVKVTGQSVEQLRCDGQLEKQFLSDFQTAVNEAVDQSADAVRRQTEALALERVQKGCVRRRRMMKAQSSEWSHASDSQTDARLMMKAFAELQTRHWHQRRDFELQQDARITDALCERWTSLFSKCRGRLTDLCAEFVLSSIAAVSAPSQVSAPSEDHCQSVLKSMKLTVTNQMQREERHAHTHLRRLREQLRRRRQVWLEDEALTRSCLDHFGEQQRAVVKAMVSRHADMQMSCALIEEQQQLLILELQRVLAARCFYLRSVKEMKLTVQSDTQDPCVAVETVPSDEAVIGQNLLHEQLSELEAVADMLQGHAHFLLGHALARAARLQISGVSAADRQVKERLIDAVCESVHVTRDSVQSLIREYYCGIRSSSLTPHSSAAGARRSSILSLITNQVKYCNHLPTKMLEIIQM</sequence>
<evidence type="ECO:0000256" key="9">
    <source>
        <dbReference type="ARBA" id="ARBA00023273"/>
    </source>
</evidence>
<evidence type="ECO:0000256" key="5">
    <source>
        <dbReference type="ARBA" id="ARBA00022692"/>
    </source>
</evidence>
<evidence type="ECO:0000256" key="10">
    <source>
        <dbReference type="SAM" id="Coils"/>
    </source>
</evidence>
<dbReference type="Proteomes" id="UP001479290">
    <property type="component" value="Unassembled WGS sequence"/>
</dbReference>
<evidence type="ECO:0000313" key="13">
    <source>
        <dbReference type="EMBL" id="KAK9963868.1"/>
    </source>
</evidence>
<evidence type="ECO:0000256" key="6">
    <source>
        <dbReference type="ARBA" id="ARBA00022989"/>
    </source>
</evidence>
<gene>
    <name evidence="13" type="ORF">ABG768_007028</name>
</gene>
<evidence type="ECO:0000256" key="1">
    <source>
        <dbReference type="ARBA" id="ARBA00004120"/>
    </source>
</evidence>
<dbReference type="AlphaFoldDB" id="A0AAW1ZSR9"/>
<keyword evidence="9" id="KW-0966">Cell projection</keyword>
<keyword evidence="14" id="KW-1185">Reference proteome</keyword>
<proteinExistence type="predicted"/>
<evidence type="ECO:0000256" key="8">
    <source>
        <dbReference type="ARBA" id="ARBA00023212"/>
    </source>
</evidence>
<dbReference type="EMBL" id="JAWDJR010000014">
    <property type="protein sequence ID" value="KAK9963868.1"/>
    <property type="molecule type" value="Genomic_DNA"/>
</dbReference>
<evidence type="ECO:0000256" key="7">
    <source>
        <dbReference type="ARBA" id="ARBA00023136"/>
    </source>
</evidence>
<keyword evidence="7 12" id="KW-0472">Membrane</keyword>
<dbReference type="GO" id="GO:0098797">
    <property type="term" value="C:plasma membrane protein complex"/>
    <property type="evidence" value="ECO:0007669"/>
    <property type="project" value="TreeGrafter"/>
</dbReference>
<feature type="region of interest" description="Disordered" evidence="11">
    <location>
        <begin position="123"/>
        <end position="172"/>
    </location>
</feature>
<comment type="caution">
    <text evidence="13">The sequence shown here is derived from an EMBL/GenBank/DDBJ whole genome shotgun (WGS) entry which is preliminary data.</text>
</comment>